<name>A0A453S4D7_AEGTS</name>
<dbReference type="EnsemblPlants" id="AET7Gv20810800.1">
    <property type="protein sequence ID" value="AET7Gv20810800.1"/>
    <property type="gene ID" value="AET7Gv20810800"/>
</dbReference>
<accession>A0A453S4D7</accession>
<reference evidence="1" key="3">
    <citation type="journal article" date="2017" name="Nature">
        <title>Genome sequence of the progenitor of the wheat D genome Aegilops tauschii.</title>
        <authorList>
            <person name="Luo M.C."/>
            <person name="Gu Y.Q."/>
            <person name="Puiu D."/>
            <person name="Wang H."/>
            <person name="Twardziok S.O."/>
            <person name="Deal K.R."/>
            <person name="Huo N."/>
            <person name="Zhu T."/>
            <person name="Wang L."/>
            <person name="Wang Y."/>
            <person name="McGuire P.E."/>
            <person name="Liu S."/>
            <person name="Long H."/>
            <person name="Ramasamy R.K."/>
            <person name="Rodriguez J.C."/>
            <person name="Van S.L."/>
            <person name="Yuan L."/>
            <person name="Wang Z."/>
            <person name="Xia Z."/>
            <person name="Xiao L."/>
            <person name="Anderson O.D."/>
            <person name="Ouyang S."/>
            <person name="Liang Y."/>
            <person name="Zimin A.V."/>
            <person name="Pertea G."/>
            <person name="Qi P."/>
            <person name="Bennetzen J.L."/>
            <person name="Dai X."/>
            <person name="Dawson M.W."/>
            <person name="Muller H.G."/>
            <person name="Kugler K."/>
            <person name="Rivarola-Duarte L."/>
            <person name="Spannagl M."/>
            <person name="Mayer K.F.X."/>
            <person name="Lu F.H."/>
            <person name="Bevan M.W."/>
            <person name="Leroy P."/>
            <person name="Li P."/>
            <person name="You F.M."/>
            <person name="Sun Q."/>
            <person name="Liu Z."/>
            <person name="Lyons E."/>
            <person name="Wicker T."/>
            <person name="Salzberg S.L."/>
            <person name="Devos K.M."/>
            <person name="Dvorak J."/>
        </authorList>
    </citation>
    <scope>NUCLEOTIDE SEQUENCE [LARGE SCALE GENOMIC DNA]</scope>
    <source>
        <strain evidence="1">cv. AL8/78</strain>
    </source>
</reference>
<evidence type="ECO:0000313" key="2">
    <source>
        <dbReference type="Proteomes" id="UP000015105"/>
    </source>
</evidence>
<sequence>PIHPPPLGDIHDLSATLFWFDRWAGDSPFTARFPDLFSIAVDPRISVVVPLLT</sequence>
<dbReference type="AlphaFoldDB" id="A0A453S4D7"/>
<reference evidence="2" key="2">
    <citation type="journal article" date="2017" name="Nat. Plants">
        <title>The Aegilops tauschii genome reveals multiple impacts of transposons.</title>
        <authorList>
            <person name="Zhao G."/>
            <person name="Zou C."/>
            <person name="Li K."/>
            <person name="Wang K."/>
            <person name="Li T."/>
            <person name="Gao L."/>
            <person name="Zhang X."/>
            <person name="Wang H."/>
            <person name="Yang Z."/>
            <person name="Liu X."/>
            <person name="Jiang W."/>
            <person name="Mao L."/>
            <person name="Kong X."/>
            <person name="Jiao Y."/>
            <person name="Jia J."/>
        </authorList>
    </citation>
    <scope>NUCLEOTIDE SEQUENCE [LARGE SCALE GENOMIC DNA]</scope>
    <source>
        <strain evidence="2">cv. AL8/78</strain>
    </source>
</reference>
<organism evidence="1 2">
    <name type="scientific">Aegilops tauschii subsp. strangulata</name>
    <name type="common">Goatgrass</name>
    <dbReference type="NCBI Taxonomy" id="200361"/>
    <lineage>
        <taxon>Eukaryota</taxon>
        <taxon>Viridiplantae</taxon>
        <taxon>Streptophyta</taxon>
        <taxon>Embryophyta</taxon>
        <taxon>Tracheophyta</taxon>
        <taxon>Spermatophyta</taxon>
        <taxon>Magnoliopsida</taxon>
        <taxon>Liliopsida</taxon>
        <taxon>Poales</taxon>
        <taxon>Poaceae</taxon>
        <taxon>BOP clade</taxon>
        <taxon>Pooideae</taxon>
        <taxon>Triticodae</taxon>
        <taxon>Triticeae</taxon>
        <taxon>Triticinae</taxon>
        <taxon>Aegilops</taxon>
    </lineage>
</organism>
<protein>
    <submittedName>
        <fullName evidence="1">Uncharacterized protein</fullName>
    </submittedName>
</protein>
<keyword evidence="2" id="KW-1185">Reference proteome</keyword>
<dbReference type="Proteomes" id="UP000015105">
    <property type="component" value="Chromosome 7D"/>
</dbReference>
<reference evidence="2" key="1">
    <citation type="journal article" date="2014" name="Science">
        <title>Ancient hybridizations among the ancestral genomes of bread wheat.</title>
        <authorList>
            <consortium name="International Wheat Genome Sequencing Consortium,"/>
            <person name="Marcussen T."/>
            <person name="Sandve S.R."/>
            <person name="Heier L."/>
            <person name="Spannagl M."/>
            <person name="Pfeifer M."/>
            <person name="Jakobsen K.S."/>
            <person name="Wulff B.B."/>
            <person name="Steuernagel B."/>
            <person name="Mayer K.F."/>
            <person name="Olsen O.A."/>
        </authorList>
    </citation>
    <scope>NUCLEOTIDE SEQUENCE [LARGE SCALE GENOMIC DNA]</scope>
    <source>
        <strain evidence="2">cv. AL8/78</strain>
    </source>
</reference>
<reference evidence="1" key="4">
    <citation type="submission" date="2019-03" db="UniProtKB">
        <authorList>
            <consortium name="EnsemblPlants"/>
        </authorList>
    </citation>
    <scope>IDENTIFICATION</scope>
</reference>
<evidence type="ECO:0000313" key="1">
    <source>
        <dbReference type="EnsemblPlants" id="AET7Gv20810800.1"/>
    </source>
</evidence>
<proteinExistence type="predicted"/>
<reference evidence="1" key="5">
    <citation type="journal article" date="2021" name="G3 (Bethesda)">
        <title>Aegilops tauschii genome assembly Aet v5.0 features greater sequence contiguity and improved annotation.</title>
        <authorList>
            <person name="Wang L."/>
            <person name="Zhu T."/>
            <person name="Rodriguez J.C."/>
            <person name="Deal K.R."/>
            <person name="Dubcovsky J."/>
            <person name="McGuire P.E."/>
            <person name="Lux T."/>
            <person name="Spannagl M."/>
            <person name="Mayer K.F.X."/>
            <person name="Baldrich P."/>
            <person name="Meyers B.C."/>
            <person name="Huo N."/>
            <person name="Gu Y.Q."/>
            <person name="Zhou H."/>
            <person name="Devos K.M."/>
            <person name="Bennetzen J.L."/>
            <person name="Unver T."/>
            <person name="Budak H."/>
            <person name="Gulick P.J."/>
            <person name="Galiba G."/>
            <person name="Kalapos B."/>
            <person name="Nelson D.R."/>
            <person name="Li P."/>
            <person name="You F.M."/>
            <person name="Luo M.C."/>
            <person name="Dvorak J."/>
        </authorList>
    </citation>
    <scope>NUCLEOTIDE SEQUENCE [LARGE SCALE GENOMIC DNA]</scope>
    <source>
        <strain evidence="1">cv. AL8/78</strain>
    </source>
</reference>
<dbReference type="Gramene" id="AET7Gv20810800.1">
    <property type="protein sequence ID" value="AET7Gv20810800.1"/>
    <property type="gene ID" value="AET7Gv20810800"/>
</dbReference>